<organism evidence="2">
    <name type="scientific">Pseudo-nitzschia delicatissima</name>
    <dbReference type="NCBI Taxonomy" id="44447"/>
    <lineage>
        <taxon>Eukaryota</taxon>
        <taxon>Sar</taxon>
        <taxon>Stramenopiles</taxon>
        <taxon>Ochrophyta</taxon>
        <taxon>Bacillariophyta</taxon>
        <taxon>Bacillariophyceae</taxon>
        <taxon>Bacillariophycidae</taxon>
        <taxon>Bacillariales</taxon>
        <taxon>Bacillariaceae</taxon>
        <taxon>Pseudo-nitzschia</taxon>
    </lineage>
</organism>
<feature type="compositionally biased region" description="Basic and acidic residues" evidence="1">
    <location>
        <begin position="304"/>
        <end position="313"/>
    </location>
</feature>
<evidence type="ECO:0000313" key="2">
    <source>
        <dbReference type="EMBL" id="CAD8729307.1"/>
    </source>
</evidence>
<gene>
    <name evidence="2" type="ORF">PDEL0327_LOCUS800</name>
</gene>
<proteinExistence type="predicted"/>
<feature type="compositionally biased region" description="Polar residues" evidence="1">
    <location>
        <begin position="314"/>
        <end position="327"/>
    </location>
</feature>
<feature type="compositionally biased region" description="Polar residues" evidence="1">
    <location>
        <begin position="48"/>
        <end position="58"/>
    </location>
</feature>
<feature type="compositionally biased region" description="Low complexity" evidence="1">
    <location>
        <begin position="419"/>
        <end position="435"/>
    </location>
</feature>
<protein>
    <submittedName>
        <fullName evidence="2">Uncharacterized protein</fullName>
    </submittedName>
</protein>
<feature type="compositionally biased region" description="Basic and acidic residues" evidence="1">
    <location>
        <begin position="482"/>
        <end position="492"/>
    </location>
</feature>
<reference evidence="2" key="1">
    <citation type="submission" date="2021-01" db="EMBL/GenBank/DDBJ databases">
        <authorList>
            <person name="Corre E."/>
            <person name="Pelletier E."/>
            <person name="Niang G."/>
            <person name="Scheremetjew M."/>
            <person name="Finn R."/>
            <person name="Kale V."/>
            <person name="Holt S."/>
            <person name="Cochrane G."/>
            <person name="Meng A."/>
            <person name="Brown T."/>
            <person name="Cohen L."/>
        </authorList>
    </citation>
    <scope>NUCLEOTIDE SEQUENCE</scope>
    <source>
        <strain evidence="2">B596</strain>
    </source>
</reference>
<dbReference type="EMBL" id="HBFG01001048">
    <property type="protein sequence ID" value="CAD8729307.1"/>
    <property type="molecule type" value="Transcribed_RNA"/>
</dbReference>
<evidence type="ECO:0000256" key="1">
    <source>
        <dbReference type="SAM" id="MobiDB-lite"/>
    </source>
</evidence>
<feature type="compositionally biased region" description="Acidic residues" evidence="1">
    <location>
        <begin position="436"/>
        <end position="481"/>
    </location>
</feature>
<feature type="region of interest" description="Disordered" evidence="1">
    <location>
        <begin position="419"/>
        <end position="492"/>
    </location>
</feature>
<accession>A0A7S0TBM1</accession>
<sequence>MIRSSVTSGSIHRLQGAFRRQLNVSLAQQRDLSSIPPKSAAAAENDGSDSSEGTNTRQPFVKYKIEPGEWDVNRTDPYHKPKPPRNKLISAEDFANRPPVGFENEFSTYEDSMIALSWLDAKTSKQIYSTYVDMMVRHQTEHPGRTSHEYVCRVLAQRFQITTWRAAGVVQLQHAEEQMRRNNPELLCEEQAQWAEDTIMKNISDAYKSERAQPPNRGHGGQHQAFVEDPVGIHGLGEADETSTSWMATDDIYDMETKLRKANARDDELAQVMIDEHVYREDVDESTLPVNTDGVAKRLIKAKESQLKEEETAGKSSISYPETNGQGNKRPRWKYVAKIVNTRAMRRKGKKITSYANNNMSNTLVEQDGSLRVATVEEAKKVAWKPTRTKGNEYIYEGVQKAWLDKTINGNTEVWGKAPTTSAAAATSASKTTAAAEDDATIEEPVESESQEDAAEETSEDTPEEASTDNEETSEEEETEDSSTRTDTEEEK</sequence>
<dbReference type="AlphaFoldDB" id="A0A7S0TBM1"/>
<feature type="region of interest" description="Disordered" evidence="1">
    <location>
        <begin position="29"/>
        <end position="62"/>
    </location>
</feature>
<feature type="region of interest" description="Disordered" evidence="1">
    <location>
        <begin position="304"/>
        <end position="331"/>
    </location>
</feature>
<name>A0A7S0TBM1_9STRA</name>